<evidence type="ECO:0000256" key="3">
    <source>
        <dbReference type="ARBA" id="ARBA00013253"/>
    </source>
</evidence>
<evidence type="ECO:0000256" key="9">
    <source>
        <dbReference type="ARBA" id="ARBA00022909"/>
    </source>
</evidence>
<keyword evidence="8" id="KW-0067">ATP-binding</keyword>
<dbReference type="EMBL" id="NTJZ01000007">
    <property type="protein sequence ID" value="PDH33701.1"/>
    <property type="molecule type" value="Genomic_DNA"/>
</dbReference>
<evidence type="ECO:0000256" key="12">
    <source>
        <dbReference type="ARBA" id="ARBA00033413"/>
    </source>
</evidence>
<comment type="function">
    <text evidence="10">Catalyzes the transfer of pyrophosphate from adenosine triphosphate (ATP) to 6-hydroxymethyl-7,8-dihydropterin, an enzymatic step in folate biosynthesis pathway.</text>
</comment>
<dbReference type="NCBIfam" id="TIGR01498">
    <property type="entry name" value="folK"/>
    <property type="match status" value="1"/>
</dbReference>
<dbReference type="UniPathway" id="UPA00077">
    <property type="reaction ID" value="UER00155"/>
</dbReference>
<accession>A0A2A5WBF8</accession>
<dbReference type="InterPro" id="IPR000550">
    <property type="entry name" value="Hppk"/>
</dbReference>
<evidence type="ECO:0000256" key="10">
    <source>
        <dbReference type="ARBA" id="ARBA00029409"/>
    </source>
</evidence>
<evidence type="ECO:0000256" key="4">
    <source>
        <dbReference type="ARBA" id="ARBA00016218"/>
    </source>
</evidence>
<evidence type="ECO:0000313" key="14">
    <source>
        <dbReference type="EMBL" id="PDH33701.1"/>
    </source>
</evidence>
<evidence type="ECO:0000256" key="7">
    <source>
        <dbReference type="ARBA" id="ARBA00022777"/>
    </source>
</evidence>
<keyword evidence="5" id="KW-0808">Transferase</keyword>
<evidence type="ECO:0000256" key="8">
    <source>
        <dbReference type="ARBA" id="ARBA00022840"/>
    </source>
</evidence>
<dbReference type="EC" id="2.7.6.3" evidence="3"/>
<dbReference type="CDD" id="cd00483">
    <property type="entry name" value="HPPK"/>
    <property type="match status" value="1"/>
</dbReference>
<gene>
    <name evidence="14" type="primary">folK</name>
    <name evidence="14" type="ORF">CNF02_07910</name>
</gene>
<evidence type="ECO:0000313" key="15">
    <source>
        <dbReference type="Proteomes" id="UP000219329"/>
    </source>
</evidence>
<organism evidence="14 15">
    <name type="scientific">OM182 bacterium MED-G28</name>
    <dbReference type="NCBI Taxonomy" id="1986256"/>
    <lineage>
        <taxon>Bacteria</taxon>
        <taxon>Pseudomonadati</taxon>
        <taxon>Pseudomonadota</taxon>
        <taxon>Gammaproteobacteria</taxon>
        <taxon>OMG group</taxon>
        <taxon>OM182 clade</taxon>
    </lineage>
</organism>
<evidence type="ECO:0000256" key="2">
    <source>
        <dbReference type="ARBA" id="ARBA00005810"/>
    </source>
</evidence>
<dbReference type="AlphaFoldDB" id="A0A2A5WBF8"/>
<dbReference type="SUPFAM" id="SSF55083">
    <property type="entry name" value="6-hydroxymethyl-7,8-dihydropterin pyrophosphokinase, HPPK"/>
    <property type="match status" value="1"/>
</dbReference>
<comment type="caution">
    <text evidence="14">The sequence shown here is derived from an EMBL/GenBank/DDBJ whole genome shotgun (WGS) entry which is preliminary data.</text>
</comment>
<dbReference type="Gene3D" id="3.30.70.560">
    <property type="entry name" value="7,8-Dihydro-6-hydroxymethylpterin-pyrophosphokinase HPPK"/>
    <property type="match status" value="1"/>
</dbReference>
<dbReference type="PANTHER" id="PTHR43071">
    <property type="entry name" value="2-AMINO-4-HYDROXY-6-HYDROXYMETHYLDIHYDROPTERIDINE PYROPHOSPHOKINASE"/>
    <property type="match status" value="1"/>
</dbReference>
<dbReference type="Pfam" id="PF01288">
    <property type="entry name" value="HPPK"/>
    <property type="match status" value="1"/>
</dbReference>
<name>A0A2A5WBF8_9GAMM</name>
<comment type="similarity">
    <text evidence="2">Belongs to the HPPK family.</text>
</comment>
<evidence type="ECO:0000256" key="6">
    <source>
        <dbReference type="ARBA" id="ARBA00022741"/>
    </source>
</evidence>
<dbReference type="PANTHER" id="PTHR43071:SF1">
    <property type="entry name" value="2-AMINO-4-HYDROXY-6-HYDROXYMETHYLDIHYDROPTERIDINE PYROPHOSPHOKINASE"/>
    <property type="match status" value="1"/>
</dbReference>
<keyword evidence="9" id="KW-0289">Folate biosynthesis</keyword>
<dbReference type="GO" id="GO:0016301">
    <property type="term" value="F:kinase activity"/>
    <property type="evidence" value="ECO:0007669"/>
    <property type="project" value="UniProtKB-KW"/>
</dbReference>
<evidence type="ECO:0000256" key="1">
    <source>
        <dbReference type="ARBA" id="ARBA00005051"/>
    </source>
</evidence>
<dbReference type="GO" id="GO:0046654">
    <property type="term" value="P:tetrahydrofolate biosynthetic process"/>
    <property type="evidence" value="ECO:0007669"/>
    <property type="project" value="UniProtKB-UniPathway"/>
</dbReference>
<comment type="pathway">
    <text evidence="1">Cofactor biosynthesis; tetrahydrofolate biosynthesis; 2-amino-4-hydroxy-6-hydroxymethyl-7,8-dihydropteridine diphosphate from 7,8-dihydroneopterin triphosphate: step 4/4.</text>
</comment>
<evidence type="ECO:0000256" key="5">
    <source>
        <dbReference type="ARBA" id="ARBA00022679"/>
    </source>
</evidence>
<dbReference type="GO" id="GO:0046656">
    <property type="term" value="P:folic acid biosynthetic process"/>
    <property type="evidence" value="ECO:0007669"/>
    <property type="project" value="UniProtKB-KW"/>
</dbReference>
<dbReference type="GO" id="GO:0003848">
    <property type="term" value="F:2-amino-4-hydroxy-6-hydroxymethyldihydropteridine diphosphokinase activity"/>
    <property type="evidence" value="ECO:0007669"/>
    <property type="project" value="UniProtKB-EC"/>
</dbReference>
<protein>
    <recommendedName>
        <fullName evidence="4">2-amino-4-hydroxy-6-hydroxymethyldihydropteridine pyrophosphokinase</fullName>
        <ecNumber evidence="3">2.7.6.3</ecNumber>
    </recommendedName>
    <alternativeName>
        <fullName evidence="11">6-hydroxymethyl-7,8-dihydropterin pyrophosphokinase</fullName>
    </alternativeName>
    <alternativeName>
        <fullName evidence="12">7,8-dihydro-6-hydroxymethylpterin-pyrophosphokinase</fullName>
    </alternativeName>
</protein>
<proteinExistence type="inferred from homology"/>
<dbReference type="GO" id="GO:0005524">
    <property type="term" value="F:ATP binding"/>
    <property type="evidence" value="ECO:0007669"/>
    <property type="project" value="UniProtKB-KW"/>
</dbReference>
<reference evidence="14 15" key="1">
    <citation type="submission" date="2017-08" db="EMBL/GenBank/DDBJ databases">
        <title>Fine stratification of microbial communities through a metagenomic profile of the photic zone.</title>
        <authorList>
            <person name="Haro-Moreno J.M."/>
            <person name="Lopez-Perez M."/>
            <person name="De La Torre J."/>
            <person name="Picazo A."/>
            <person name="Camacho A."/>
            <person name="Rodriguez-Valera F."/>
        </authorList>
    </citation>
    <scope>NUCLEOTIDE SEQUENCE [LARGE SCALE GENOMIC DNA]</scope>
    <source>
        <strain evidence="14">MED-G28</strain>
    </source>
</reference>
<dbReference type="Proteomes" id="UP000219329">
    <property type="component" value="Unassembled WGS sequence"/>
</dbReference>
<evidence type="ECO:0000259" key="13">
    <source>
        <dbReference type="Pfam" id="PF01288"/>
    </source>
</evidence>
<sequence>MTALIGLGANLASDFGSPAESICLALFELGRLSQTEICASALYESEAVGCPPGSPNFINAVVAISLPRDHGAEELLDLLQIIEKDFGRAFDPQSNAPRSLDLDLLCFGSTTCSSPRLDLPHPRATLRRFVLEPLAEIAPDLILPGQIEPVRELLDCLPPKPWVRRLSGI</sequence>
<keyword evidence="6" id="KW-0547">Nucleotide-binding</keyword>
<feature type="domain" description="7,8-dihydro-6-hydroxymethylpterin-pyrophosphokinase" evidence="13">
    <location>
        <begin position="5"/>
        <end position="139"/>
    </location>
</feature>
<keyword evidence="7 14" id="KW-0418">Kinase</keyword>
<dbReference type="InterPro" id="IPR035907">
    <property type="entry name" value="Hppk_sf"/>
</dbReference>
<evidence type="ECO:0000256" key="11">
    <source>
        <dbReference type="ARBA" id="ARBA00029766"/>
    </source>
</evidence>